<keyword evidence="4 10" id="KW-0812">Transmembrane</keyword>
<keyword evidence="9" id="KW-0739">Sodium transport</keyword>
<comment type="subcellular location">
    <subcellularLocation>
        <location evidence="1">Membrane</location>
        <topology evidence="1">Multi-pass membrane protein</topology>
    </subcellularLocation>
</comment>
<feature type="transmembrane region" description="Helical" evidence="10">
    <location>
        <begin position="169"/>
        <end position="192"/>
    </location>
</feature>
<dbReference type="InterPro" id="IPR038770">
    <property type="entry name" value="Na+/solute_symporter_sf"/>
</dbReference>
<reference evidence="12" key="1">
    <citation type="journal article" date="2020" name="Fungal Divers.">
        <title>Resolving the Mortierellaceae phylogeny through synthesis of multi-gene phylogenetics and phylogenomics.</title>
        <authorList>
            <person name="Vandepol N."/>
            <person name="Liber J."/>
            <person name="Desiro A."/>
            <person name="Na H."/>
            <person name="Kennedy M."/>
            <person name="Barry K."/>
            <person name="Grigoriev I.V."/>
            <person name="Miller A.N."/>
            <person name="O'Donnell K."/>
            <person name="Stajich J.E."/>
            <person name="Bonito G."/>
        </authorList>
    </citation>
    <scope>NUCLEOTIDE SEQUENCE</scope>
    <source>
        <strain evidence="12">CK1249</strain>
    </source>
</reference>
<evidence type="ECO:0000256" key="3">
    <source>
        <dbReference type="ARBA" id="ARBA00022449"/>
    </source>
</evidence>
<dbReference type="GO" id="GO:1902600">
    <property type="term" value="P:proton transmembrane transport"/>
    <property type="evidence" value="ECO:0007669"/>
    <property type="project" value="InterPro"/>
</dbReference>
<evidence type="ECO:0000256" key="2">
    <source>
        <dbReference type="ARBA" id="ARBA00022448"/>
    </source>
</evidence>
<evidence type="ECO:0000256" key="1">
    <source>
        <dbReference type="ARBA" id="ARBA00004141"/>
    </source>
</evidence>
<feature type="transmembrane region" description="Helical" evidence="10">
    <location>
        <begin position="453"/>
        <end position="476"/>
    </location>
</feature>
<feature type="transmembrane region" description="Helical" evidence="10">
    <location>
        <begin position="6"/>
        <end position="26"/>
    </location>
</feature>
<gene>
    <name evidence="12" type="primary">SSC1</name>
    <name evidence="12" type="ORF">BGZ70_001880</name>
</gene>
<feature type="transmembrane region" description="Helical" evidence="10">
    <location>
        <begin position="58"/>
        <end position="78"/>
    </location>
</feature>
<sequence>MLSFPLHLASFCLFAVSLWLAGTLFDEVVRCRLLGELLIGLIFGNIAVGTLLPADKSILVLVGELGVLGLIFEAGLGTNLGRVLRAGPRAALVATVGIVMPLATGFGFMYGLLQLDHIQALDRTTNSNSQPPQRVTEAIASGAALASTSIAIAVTMMKQQQVLDTPVGTLITTAAMLDDVVSLILLGIVSSIGQSESASGSGIQAMTVIQPVLASLGIICVGLVGCIVVARIKTKKASNAGLELDMGDSWHTRDDHGMEGADAEIQRVNSGRGESPQGSRNRPGRIWSRVIHLYNRFEATIKLAVMVISGLGYSILAEYLGSSRLLGAFVVGVFFSPFTSLQHEYEQQVTHKIQPALSALFFASIGMAIPLTSLLKPVLFGWGLVYAVIASLSKLTTMLAVSSKASSASATGSDGLEFNYNARWMVGTAMIARGELGLLMSQQAQQQGVMGQTALVVTTWSVVLCTLFGIGALGLVMKKRK</sequence>
<dbReference type="PANTHER" id="PTHR43562:SF3">
    <property type="entry name" value="SODIUM ION_PROTON EXCHANGER (EUROFUNG)"/>
    <property type="match status" value="1"/>
</dbReference>
<proteinExistence type="predicted"/>
<feature type="transmembrane region" description="Helical" evidence="10">
    <location>
        <begin position="33"/>
        <end position="52"/>
    </location>
</feature>
<dbReference type="GO" id="GO:0016020">
    <property type="term" value="C:membrane"/>
    <property type="evidence" value="ECO:0007669"/>
    <property type="project" value="UniProtKB-SubCell"/>
</dbReference>
<feature type="transmembrane region" description="Helical" evidence="10">
    <location>
        <begin position="90"/>
        <end position="113"/>
    </location>
</feature>
<keyword evidence="5 10" id="KW-1133">Transmembrane helix</keyword>
<dbReference type="GO" id="GO:0006814">
    <property type="term" value="P:sodium ion transport"/>
    <property type="evidence" value="ECO:0007669"/>
    <property type="project" value="UniProtKB-KW"/>
</dbReference>
<evidence type="ECO:0000313" key="12">
    <source>
        <dbReference type="EMBL" id="KAF9949205.1"/>
    </source>
</evidence>
<dbReference type="EMBL" id="JAAAHY010001437">
    <property type="protein sequence ID" value="KAF9949205.1"/>
    <property type="molecule type" value="Genomic_DNA"/>
</dbReference>
<feature type="transmembrane region" description="Helical" evidence="10">
    <location>
        <begin position="379"/>
        <end position="401"/>
    </location>
</feature>
<comment type="caution">
    <text evidence="12">The sequence shown here is derived from an EMBL/GenBank/DDBJ whole genome shotgun (WGS) entry which is preliminary data.</text>
</comment>
<evidence type="ECO:0000256" key="4">
    <source>
        <dbReference type="ARBA" id="ARBA00022692"/>
    </source>
</evidence>
<feature type="transmembrane region" description="Helical" evidence="10">
    <location>
        <begin position="138"/>
        <end position="157"/>
    </location>
</feature>
<dbReference type="Proteomes" id="UP000738359">
    <property type="component" value="Unassembled WGS sequence"/>
</dbReference>
<feature type="domain" description="Cation/H+ exchanger transmembrane" evidence="11">
    <location>
        <begin position="292"/>
        <end position="470"/>
    </location>
</feature>
<evidence type="ECO:0000256" key="10">
    <source>
        <dbReference type="SAM" id="Phobius"/>
    </source>
</evidence>
<dbReference type="OrthoDB" id="1288932at2759"/>
<feature type="transmembrane region" description="Helical" evidence="10">
    <location>
        <begin position="299"/>
        <end position="316"/>
    </location>
</feature>
<dbReference type="GO" id="GO:0015297">
    <property type="term" value="F:antiporter activity"/>
    <property type="evidence" value="ECO:0007669"/>
    <property type="project" value="UniProtKB-KW"/>
</dbReference>
<keyword evidence="7" id="KW-0406">Ion transport</keyword>
<evidence type="ECO:0000256" key="8">
    <source>
        <dbReference type="ARBA" id="ARBA00023136"/>
    </source>
</evidence>
<keyword evidence="3" id="KW-0050">Antiport</keyword>
<keyword evidence="13" id="KW-1185">Reference proteome</keyword>
<accession>A0A9P6LXB6</accession>
<dbReference type="InterPro" id="IPR006153">
    <property type="entry name" value="Cation/H_exchanger_TM"/>
</dbReference>
<keyword evidence="8 10" id="KW-0472">Membrane</keyword>
<dbReference type="PANTHER" id="PTHR43562">
    <property type="entry name" value="NAPA-TYPE SODIUM/HYDROGEN ANTIPORTER"/>
    <property type="match status" value="1"/>
</dbReference>
<name>A0A9P6LXB6_MORAP</name>
<dbReference type="AlphaFoldDB" id="A0A9P6LXB6"/>
<evidence type="ECO:0000259" key="11">
    <source>
        <dbReference type="Pfam" id="PF00999"/>
    </source>
</evidence>
<feature type="transmembrane region" description="Helical" evidence="10">
    <location>
        <begin position="353"/>
        <end position="373"/>
    </location>
</feature>
<feature type="domain" description="Cation/H+ exchanger transmembrane" evidence="11">
    <location>
        <begin position="33"/>
        <end position="234"/>
    </location>
</feature>
<evidence type="ECO:0000256" key="6">
    <source>
        <dbReference type="ARBA" id="ARBA00023053"/>
    </source>
</evidence>
<organism evidence="12 13">
    <name type="scientific">Mortierella alpina</name>
    <name type="common">Oleaginous fungus</name>
    <name type="synonym">Mortierella renispora</name>
    <dbReference type="NCBI Taxonomy" id="64518"/>
    <lineage>
        <taxon>Eukaryota</taxon>
        <taxon>Fungi</taxon>
        <taxon>Fungi incertae sedis</taxon>
        <taxon>Mucoromycota</taxon>
        <taxon>Mortierellomycotina</taxon>
        <taxon>Mortierellomycetes</taxon>
        <taxon>Mortierellales</taxon>
        <taxon>Mortierellaceae</taxon>
        <taxon>Mortierella</taxon>
    </lineage>
</organism>
<keyword evidence="2" id="KW-0813">Transport</keyword>
<evidence type="ECO:0000256" key="5">
    <source>
        <dbReference type="ARBA" id="ARBA00022989"/>
    </source>
</evidence>
<protein>
    <submittedName>
        <fullName evidence="12">Hsp70 ATPase ssc1</fullName>
    </submittedName>
</protein>
<evidence type="ECO:0000256" key="7">
    <source>
        <dbReference type="ARBA" id="ARBA00023065"/>
    </source>
</evidence>
<evidence type="ECO:0000256" key="9">
    <source>
        <dbReference type="ARBA" id="ARBA00023201"/>
    </source>
</evidence>
<dbReference type="Pfam" id="PF00999">
    <property type="entry name" value="Na_H_Exchanger"/>
    <property type="match status" value="2"/>
</dbReference>
<feature type="transmembrane region" description="Helical" evidence="10">
    <location>
        <begin position="212"/>
        <end position="230"/>
    </location>
</feature>
<dbReference type="Gene3D" id="1.20.1530.20">
    <property type="match status" value="2"/>
</dbReference>
<evidence type="ECO:0000313" key="13">
    <source>
        <dbReference type="Proteomes" id="UP000738359"/>
    </source>
</evidence>
<keyword evidence="6" id="KW-0915">Sodium</keyword>